<comment type="caution">
    <text evidence="8">The sequence shown here is derived from an EMBL/GenBank/DDBJ whole genome shotgun (WGS) entry which is preliminary data.</text>
</comment>
<sequence>MILESDSVWKNQVNRKIRNLESAIEKLAGNASMPDLLDAEDDEEEDDPSEPQDALPTSNLSPQIDKHKPHNFEIIMDDHGPAAIPGSIVSPVIMPGVEPNRAEDIITKGVLTVEQAQTYLAAYQDRLDHFLYRIIGDRRELHQIRAGSPLLLAAICAVGALHVASSDFEKCYQVFVSTAAAQTFSRRNTMDDVRGLCVGAFWLSSISWTCIGIAVRISTEIGLHRSITKALEGDRNHYFRTRLYYLVWVCDHHFSVAYGRPPMTRQDDAIRASARFLESEHVVEDDARLVSQVQFWVVSRDIYESFGVDVEKPLDQQMIEPLRRYSIRLDNIRADWTERFSYNAFVGNYPRKGVGLHYHFAKLYLYSFAFRGIGKPGWKTPDIALDIDELANSALLSATAILRAVVSDPEIQSYLNGLPTYFDVMIAFATVFVLKVSTKYATSVRVDTSEIRALVGELVEVLKHVTADMHPRHLLVSVARGVETLLGRCCTSEVGPVPSNAHVTMQPTFENGLYDTSMGWDGLDQFSMGDFDFLSSQDAYNFQPDLQYQSLPPM</sequence>
<feature type="region of interest" description="Disordered" evidence="6">
    <location>
        <begin position="29"/>
        <end position="64"/>
    </location>
</feature>
<reference evidence="8" key="1">
    <citation type="submission" date="2023-04" db="EMBL/GenBank/DDBJ databases">
        <title>Black Yeasts Isolated from many extreme environments.</title>
        <authorList>
            <person name="Coleine C."/>
            <person name="Stajich J.E."/>
            <person name="Selbmann L."/>
        </authorList>
    </citation>
    <scope>NUCLEOTIDE SEQUENCE</scope>
    <source>
        <strain evidence="8">CCFEE 5312</strain>
    </source>
</reference>
<gene>
    <name evidence="8" type="ORF">LTR09_008849</name>
</gene>
<comment type="subcellular location">
    <subcellularLocation>
        <location evidence="1">Nucleus</location>
    </subcellularLocation>
</comment>
<evidence type="ECO:0000256" key="5">
    <source>
        <dbReference type="ARBA" id="ARBA00023242"/>
    </source>
</evidence>
<dbReference type="Pfam" id="PF04082">
    <property type="entry name" value="Fungal_trans"/>
    <property type="match status" value="1"/>
</dbReference>
<dbReference type="CDD" id="cd12148">
    <property type="entry name" value="fungal_TF_MHR"/>
    <property type="match status" value="1"/>
</dbReference>
<evidence type="ECO:0000256" key="3">
    <source>
        <dbReference type="ARBA" id="ARBA00023125"/>
    </source>
</evidence>
<dbReference type="GO" id="GO:0008270">
    <property type="term" value="F:zinc ion binding"/>
    <property type="evidence" value="ECO:0007669"/>
    <property type="project" value="InterPro"/>
</dbReference>
<organism evidence="8 9">
    <name type="scientific">Extremus antarcticus</name>
    <dbReference type="NCBI Taxonomy" id="702011"/>
    <lineage>
        <taxon>Eukaryota</taxon>
        <taxon>Fungi</taxon>
        <taxon>Dikarya</taxon>
        <taxon>Ascomycota</taxon>
        <taxon>Pezizomycotina</taxon>
        <taxon>Dothideomycetes</taxon>
        <taxon>Dothideomycetidae</taxon>
        <taxon>Mycosphaerellales</taxon>
        <taxon>Extremaceae</taxon>
        <taxon>Extremus</taxon>
    </lineage>
</organism>
<evidence type="ECO:0000313" key="9">
    <source>
        <dbReference type="Proteomes" id="UP001271007"/>
    </source>
</evidence>
<feature type="compositionally biased region" description="Acidic residues" evidence="6">
    <location>
        <begin position="37"/>
        <end position="50"/>
    </location>
</feature>
<evidence type="ECO:0000256" key="1">
    <source>
        <dbReference type="ARBA" id="ARBA00004123"/>
    </source>
</evidence>
<protein>
    <recommendedName>
        <fullName evidence="7">Xylanolytic transcriptional activator regulatory domain-containing protein</fullName>
    </recommendedName>
</protein>
<dbReference type="GO" id="GO:0005634">
    <property type="term" value="C:nucleus"/>
    <property type="evidence" value="ECO:0007669"/>
    <property type="project" value="UniProtKB-SubCell"/>
</dbReference>
<accession>A0AAJ0G619</accession>
<dbReference type="AlphaFoldDB" id="A0AAJ0G619"/>
<name>A0AAJ0G619_9PEZI</name>
<feature type="domain" description="Xylanolytic transcriptional activator regulatory" evidence="7">
    <location>
        <begin position="207"/>
        <end position="280"/>
    </location>
</feature>
<dbReference type="GO" id="GO:0000976">
    <property type="term" value="F:transcription cis-regulatory region binding"/>
    <property type="evidence" value="ECO:0007669"/>
    <property type="project" value="TreeGrafter"/>
</dbReference>
<proteinExistence type="predicted"/>
<dbReference type="InterPro" id="IPR007219">
    <property type="entry name" value="XnlR_reg_dom"/>
</dbReference>
<evidence type="ECO:0000256" key="6">
    <source>
        <dbReference type="SAM" id="MobiDB-lite"/>
    </source>
</evidence>
<dbReference type="GO" id="GO:0006351">
    <property type="term" value="P:DNA-templated transcription"/>
    <property type="evidence" value="ECO:0007669"/>
    <property type="project" value="InterPro"/>
</dbReference>
<keyword evidence="2" id="KW-0805">Transcription regulation</keyword>
<evidence type="ECO:0000313" key="8">
    <source>
        <dbReference type="EMBL" id="KAK3049929.1"/>
    </source>
</evidence>
<evidence type="ECO:0000256" key="2">
    <source>
        <dbReference type="ARBA" id="ARBA00023015"/>
    </source>
</evidence>
<dbReference type="GO" id="GO:0000981">
    <property type="term" value="F:DNA-binding transcription factor activity, RNA polymerase II-specific"/>
    <property type="evidence" value="ECO:0007669"/>
    <property type="project" value="TreeGrafter"/>
</dbReference>
<keyword evidence="3" id="KW-0238">DNA-binding</keyword>
<dbReference type="SMART" id="SM00906">
    <property type="entry name" value="Fungal_trans"/>
    <property type="match status" value="1"/>
</dbReference>
<evidence type="ECO:0000259" key="7">
    <source>
        <dbReference type="SMART" id="SM00906"/>
    </source>
</evidence>
<dbReference type="EMBL" id="JAWDJX010000036">
    <property type="protein sequence ID" value="KAK3049929.1"/>
    <property type="molecule type" value="Genomic_DNA"/>
</dbReference>
<dbReference type="PANTHER" id="PTHR31845">
    <property type="entry name" value="FINGER DOMAIN PROTEIN, PUTATIVE-RELATED"/>
    <property type="match status" value="1"/>
</dbReference>
<dbReference type="Proteomes" id="UP001271007">
    <property type="component" value="Unassembled WGS sequence"/>
</dbReference>
<dbReference type="PANTHER" id="PTHR31845:SF17">
    <property type="entry name" value="ZN(II)2CYS6 TRANSCRIPTION FACTOR (EUROFUNG)"/>
    <property type="match status" value="1"/>
</dbReference>
<keyword evidence="5" id="KW-0539">Nucleus</keyword>
<dbReference type="InterPro" id="IPR051089">
    <property type="entry name" value="prtT"/>
</dbReference>
<evidence type="ECO:0000256" key="4">
    <source>
        <dbReference type="ARBA" id="ARBA00023163"/>
    </source>
</evidence>
<keyword evidence="4" id="KW-0804">Transcription</keyword>
<keyword evidence="9" id="KW-1185">Reference proteome</keyword>